<evidence type="ECO:0000256" key="3">
    <source>
        <dbReference type="ARBA" id="ARBA00043265"/>
    </source>
</evidence>
<dbReference type="SMART" id="SM00409">
    <property type="entry name" value="IG"/>
    <property type="match status" value="1"/>
</dbReference>
<feature type="domain" description="Ig-like" evidence="4">
    <location>
        <begin position="1"/>
        <end position="96"/>
    </location>
</feature>
<sequence length="191" mass="21056">QVQLVESGGDVKKPGDSLRLSCKASGFTFSSYWMNWVRQAPGKGLEWVATITSSAGSTYYPDSVKGRFTISRDDSKSELYLQMTGLKPEDTARYYCARDTVKRNWFVIIQKPRLRNRPSPGSRSEAAVTHTLFWAWRGDCQLGDCNTNLLSVLTLLFPGNVSPLPAQSPAGPAVQRSLASSVSPNVECVLF</sequence>
<keyword evidence="3" id="KW-1280">Immunoglobulin</keyword>
<dbReference type="InterPro" id="IPR013106">
    <property type="entry name" value="Ig_V-set"/>
</dbReference>
<dbReference type="GO" id="GO:0005576">
    <property type="term" value="C:extracellular region"/>
    <property type="evidence" value="ECO:0007669"/>
    <property type="project" value="UniProtKB-ARBA"/>
</dbReference>
<keyword evidence="2" id="KW-1064">Adaptive immunity</keyword>
<evidence type="ECO:0000313" key="6">
    <source>
        <dbReference type="Proteomes" id="UP000694380"/>
    </source>
</evidence>
<dbReference type="SUPFAM" id="SSF48726">
    <property type="entry name" value="Immunoglobulin"/>
    <property type="match status" value="1"/>
</dbReference>
<dbReference type="Gene3D" id="2.60.40.10">
    <property type="entry name" value="Immunoglobulins"/>
    <property type="match status" value="1"/>
</dbReference>
<protein>
    <recommendedName>
        <fullName evidence="4">Ig-like domain-containing protein</fullName>
    </recommendedName>
</protein>
<dbReference type="Proteomes" id="UP000694380">
    <property type="component" value="Unplaced"/>
</dbReference>
<proteinExistence type="predicted"/>
<dbReference type="FunFam" id="2.60.40.10:FF:002052">
    <property type="entry name" value="Ig heavy chain V region MOO"/>
    <property type="match status" value="1"/>
</dbReference>
<accession>A0A8C3F7X3</accession>
<keyword evidence="6" id="KW-1185">Reference proteome</keyword>
<dbReference type="PANTHER" id="PTHR23266">
    <property type="entry name" value="IMMUNOGLOBULIN HEAVY CHAIN"/>
    <property type="match status" value="1"/>
</dbReference>
<dbReference type="PROSITE" id="PS50835">
    <property type="entry name" value="IG_LIKE"/>
    <property type="match status" value="1"/>
</dbReference>
<dbReference type="GO" id="GO:0002250">
    <property type="term" value="P:adaptive immune response"/>
    <property type="evidence" value="ECO:0007669"/>
    <property type="project" value="UniProtKB-KW"/>
</dbReference>
<dbReference type="CDD" id="cd04981">
    <property type="entry name" value="IgV_H"/>
    <property type="match status" value="1"/>
</dbReference>
<dbReference type="AlphaFoldDB" id="A0A8C3F7X3"/>
<evidence type="ECO:0000259" key="4">
    <source>
        <dbReference type="PROSITE" id="PS50835"/>
    </source>
</evidence>
<dbReference type="Pfam" id="PF07686">
    <property type="entry name" value="V-set"/>
    <property type="match status" value="1"/>
</dbReference>
<keyword evidence="1" id="KW-0391">Immunity</keyword>
<dbReference type="InterPro" id="IPR003599">
    <property type="entry name" value="Ig_sub"/>
</dbReference>
<dbReference type="Ensembl" id="ENSCPBT00000005302.1">
    <property type="protein sequence ID" value="ENSCPBP00000004345.1"/>
    <property type="gene ID" value="ENSCPBG00000003531.1"/>
</dbReference>
<organism evidence="5 6">
    <name type="scientific">Chrysemys picta bellii</name>
    <name type="common">Western painted turtle</name>
    <name type="synonym">Emys bellii</name>
    <dbReference type="NCBI Taxonomy" id="8478"/>
    <lineage>
        <taxon>Eukaryota</taxon>
        <taxon>Metazoa</taxon>
        <taxon>Chordata</taxon>
        <taxon>Craniata</taxon>
        <taxon>Vertebrata</taxon>
        <taxon>Euteleostomi</taxon>
        <taxon>Archelosauria</taxon>
        <taxon>Testudinata</taxon>
        <taxon>Testudines</taxon>
        <taxon>Cryptodira</taxon>
        <taxon>Durocryptodira</taxon>
        <taxon>Testudinoidea</taxon>
        <taxon>Emydidae</taxon>
        <taxon>Chrysemys</taxon>
    </lineage>
</organism>
<dbReference type="GeneTree" id="ENSGT01050000244936"/>
<dbReference type="InterPro" id="IPR036179">
    <property type="entry name" value="Ig-like_dom_sf"/>
</dbReference>
<dbReference type="GO" id="GO:0019814">
    <property type="term" value="C:immunoglobulin complex"/>
    <property type="evidence" value="ECO:0007669"/>
    <property type="project" value="UniProtKB-KW"/>
</dbReference>
<evidence type="ECO:0000256" key="1">
    <source>
        <dbReference type="ARBA" id="ARBA00022859"/>
    </source>
</evidence>
<reference evidence="5" key="2">
    <citation type="submission" date="2025-09" db="UniProtKB">
        <authorList>
            <consortium name="Ensembl"/>
        </authorList>
    </citation>
    <scope>IDENTIFICATION</scope>
</reference>
<dbReference type="InterPro" id="IPR050199">
    <property type="entry name" value="IgHV"/>
</dbReference>
<dbReference type="InterPro" id="IPR007110">
    <property type="entry name" value="Ig-like_dom"/>
</dbReference>
<name>A0A8C3F7X3_CHRPI</name>
<evidence type="ECO:0000256" key="2">
    <source>
        <dbReference type="ARBA" id="ARBA00023130"/>
    </source>
</evidence>
<dbReference type="SMART" id="SM00406">
    <property type="entry name" value="IGv"/>
    <property type="match status" value="1"/>
</dbReference>
<evidence type="ECO:0000313" key="5">
    <source>
        <dbReference type="Ensembl" id="ENSCPBP00000004345.1"/>
    </source>
</evidence>
<dbReference type="InterPro" id="IPR013783">
    <property type="entry name" value="Ig-like_fold"/>
</dbReference>
<reference evidence="5" key="1">
    <citation type="submission" date="2025-08" db="UniProtKB">
        <authorList>
            <consortium name="Ensembl"/>
        </authorList>
    </citation>
    <scope>IDENTIFICATION</scope>
</reference>